<dbReference type="OrthoDB" id="266253at2"/>
<protein>
    <recommendedName>
        <fullName evidence="2">PA14 domain-containing protein</fullName>
    </recommendedName>
</protein>
<gene>
    <name evidence="3" type="ORF">D7V88_17360</name>
</gene>
<proteinExistence type="predicted"/>
<feature type="signal peptide" evidence="1">
    <location>
        <begin position="1"/>
        <end position="19"/>
    </location>
</feature>
<dbReference type="PROSITE" id="PS51257">
    <property type="entry name" value="PROKAR_LIPOPROTEIN"/>
    <property type="match status" value="1"/>
</dbReference>
<dbReference type="InterPro" id="IPR037524">
    <property type="entry name" value="PA14/GLEYA"/>
</dbReference>
<sequence length="565" mass="59757">MRSLLLPCTLVLATLVACGPVPESTSDSAVTHAQGLTSSNGLVTLEAVGTGRPYTFATAQVGTPLYIDRTYTLTGLSSRLQGGVLLQAANDDKLYTGASQVRLGLNSAATVYVAMDRRNTVLPAWLADGTWALTDEVLATNDPSASTPASSSPMKVYVKSLPAGTLNLGGGMASPAQGTNAQYVVILKFASSEPGVAARFFPNIRMQGVPVLRHLPTVDLYAGTGAPVDGIPADFFGVRFEGFVTPAFTQTYTFRTAASGGVRLWINGRLLVDDWFEHAAVEQRSGSIALAADIPASVVLEFFDAEALASVLLQWQSASQPWQSVPVSRLEAATLPLPRPLGAHCTAGAQCRSGTCSVFPVGNVTIWNEGDAVCTPEVVEGQSGVKAEYFTSEFLYNRAVVRRENFVGTFWGATAPVSGVPADRWSARWSATLTAPTTGTYTLRTSTEDGVRLWLDGALLVDNWMEAEGGQTHDVAVSLAANSAHALVMEFFEGYGNAHAQVSWSGPGIPWQTVTTALSTPPHFTCRPLGSQCRSNEDCCGSFCSVSPVGNVTIWNEGATVCSPR</sequence>
<feature type="chain" id="PRO_5017408264" description="PA14 domain-containing protein" evidence="1">
    <location>
        <begin position="20"/>
        <end position="565"/>
    </location>
</feature>
<evidence type="ECO:0000313" key="4">
    <source>
        <dbReference type="Proteomes" id="UP000268094"/>
    </source>
</evidence>
<reference evidence="4" key="1">
    <citation type="submission" date="2018-09" db="EMBL/GenBank/DDBJ databases">
        <authorList>
            <person name="Livingstone P.G."/>
            <person name="Whitworth D.E."/>
        </authorList>
    </citation>
    <scope>NUCLEOTIDE SEQUENCE [LARGE SCALE GENOMIC DNA]</scope>
    <source>
        <strain evidence="4">CA054A</strain>
    </source>
</reference>
<dbReference type="Proteomes" id="UP000268094">
    <property type="component" value="Unassembled WGS sequence"/>
</dbReference>
<dbReference type="EMBL" id="RAVZ01000109">
    <property type="protein sequence ID" value="RKG86716.1"/>
    <property type="molecule type" value="Genomic_DNA"/>
</dbReference>
<evidence type="ECO:0000313" key="3">
    <source>
        <dbReference type="EMBL" id="RKG86716.1"/>
    </source>
</evidence>
<dbReference type="PROSITE" id="PS51820">
    <property type="entry name" value="PA14"/>
    <property type="match status" value="2"/>
</dbReference>
<evidence type="ECO:0000256" key="1">
    <source>
        <dbReference type="SAM" id="SignalP"/>
    </source>
</evidence>
<keyword evidence="1" id="KW-0732">Signal</keyword>
<evidence type="ECO:0000259" key="2">
    <source>
        <dbReference type="PROSITE" id="PS51820"/>
    </source>
</evidence>
<keyword evidence="4" id="KW-1185">Reference proteome</keyword>
<dbReference type="Gene3D" id="3.90.182.10">
    <property type="entry name" value="Toxin - Anthrax Protective Antigen,domain 1"/>
    <property type="match status" value="2"/>
</dbReference>
<dbReference type="RefSeq" id="WP_120541756.1">
    <property type="nucleotide sequence ID" value="NZ_RAVZ01000109.1"/>
</dbReference>
<feature type="domain" description="PA14" evidence="2">
    <location>
        <begin position="380"/>
        <end position="518"/>
    </location>
</feature>
<dbReference type="Pfam" id="PF07691">
    <property type="entry name" value="PA14"/>
    <property type="match status" value="2"/>
</dbReference>
<feature type="domain" description="PA14" evidence="2">
    <location>
        <begin position="191"/>
        <end position="329"/>
    </location>
</feature>
<organism evidence="3 4">
    <name type="scientific">Corallococcus terminator</name>
    <dbReference type="NCBI Taxonomy" id="2316733"/>
    <lineage>
        <taxon>Bacteria</taxon>
        <taxon>Pseudomonadati</taxon>
        <taxon>Myxococcota</taxon>
        <taxon>Myxococcia</taxon>
        <taxon>Myxococcales</taxon>
        <taxon>Cystobacterineae</taxon>
        <taxon>Myxococcaceae</taxon>
        <taxon>Corallococcus</taxon>
    </lineage>
</organism>
<dbReference type="InterPro" id="IPR011658">
    <property type="entry name" value="PA14_dom"/>
</dbReference>
<accession>A0A3A8IVU9</accession>
<dbReference type="AlphaFoldDB" id="A0A3A8IVU9"/>
<dbReference type="SMART" id="SM00758">
    <property type="entry name" value="PA14"/>
    <property type="match status" value="2"/>
</dbReference>
<name>A0A3A8IVU9_9BACT</name>
<dbReference type="SUPFAM" id="SSF56988">
    <property type="entry name" value="Anthrax protective antigen"/>
    <property type="match status" value="2"/>
</dbReference>
<comment type="caution">
    <text evidence="3">The sequence shown here is derived from an EMBL/GenBank/DDBJ whole genome shotgun (WGS) entry which is preliminary data.</text>
</comment>